<dbReference type="GO" id="GO:0006144">
    <property type="term" value="P:purine nucleobase metabolic process"/>
    <property type="evidence" value="ECO:0007669"/>
    <property type="project" value="UniProtKB-KW"/>
</dbReference>
<accession>A0A412GLX8</accession>
<dbReference type="InterPro" id="IPR023419">
    <property type="entry name" value="Transthyretin_CS"/>
</dbReference>
<dbReference type="SMART" id="SM00095">
    <property type="entry name" value="TR_THY"/>
    <property type="match status" value="1"/>
</dbReference>
<dbReference type="InterPro" id="IPR036817">
    <property type="entry name" value="Transthyretin/HIU_hydrolase_sf"/>
</dbReference>
<feature type="domain" description="Transthyretin/hydroxyisourate hydrolase" evidence="10">
    <location>
        <begin position="22"/>
        <end position="136"/>
    </location>
</feature>
<comment type="catalytic activity">
    <reaction evidence="1 8">
        <text>5-hydroxyisourate + H2O = 5-hydroxy-2-oxo-4-ureido-2,5-dihydro-1H-imidazole-5-carboxylate + H(+)</text>
        <dbReference type="Rhea" id="RHEA:23736"/>
        <dbReference type="ChEBI" id="CHEBI:15377"/>
        <dbReference type="ChEBI" id="CHEBI:15378"/>
        <dbReference type="ChEBI" id="CHEBI:18072"/>
        <dbReference type="ChEBI" id="CHEBI:58639"/>
        <dbReference type="EC" id="3.5.2.17"/>
    </reaction>
</comment>
<feature type="chain" id="PRO_5019501338" description="5-hydroxyisourate hydrolase" evidence="9">
    <location>
        <begin position="21"/>
        <end position="136"/>
    </location>
</feature>
<dbReference type="PANTHER" id="PTHR10395:SF7">
    <property type="entry name" value="5-HYDROXYISOURATE HYDROLASE"/>
    <property type="match status" value="1"/>
</dbReference>
<proteinExistence type="inferred from homology"/>
<dbReference type="Gene3D" id="2.60.40.180">
    <property type="entry name" value="Transthyretin/hydroxyisourate hydrolase domain"/>
    <property type="match status" value="1"/>
</dbReference>
<dbReference type="AlphaFoldDB" id="A0A412GLX8"/>
<feature type="signal peptide" evidence="9">
    <location>
        <begin position="1"/>
        <end position="20"/>
    </location>
</feature>
<dbReference type="InterPro" id="IPR023416">
    <property type="entry name" value="Transthyretin/HIU_hydrolase_d"/>
</dbReference>
<dbReference type="RefSeq" id="WP_118484371.1">
    <property type="nucleotide sequence ID" value="NZ_QRUU01000031.1"/>
</dbReference>
<dbReference type="NCBIfam" id="TIGR02962">
    <property type="entry name" value="hdxy_isourate"/>
    <property type="match status" value="1"/>
</dbReference>
<evidence type="ECO:0000256" key="2">
    <source>
        <dbReference type="ARBA" id="ARBA00002704"/>
    </source>
</evidence>
<evidence type="ECO:0000256" key="7">
    <source>
        <dbReference type="PIRSR" id="PIRSR600895-51"/>
    </source>
</evidence>
<keyword evidence="9" id="KW-0732">Signal</keyword>
<feature type="binding site" evidence="7">
    <location>
        <position position="133"/>
    </location>
    <ligand>
        <name>substrate</name>
    </ligand>
</feature>
<evidence type="ECO:0000256" key="5">
    <source>
        <dbReference type="ARBA" id="ARBA00022631"/>
    </source>
</evidence>
<protein>
    <recommendedName>
        <fullName evidence="8">5-hydroxyisourate hydrolase</fullName>
        <shortName evidence="8">HIU hydrolase</shortName>
        <shortName evidence="8">HIUHase</shortName>
        <ecNumber evidence="8">3.5.2.17</ecNumber>
    </recommendedName>
</protein>
<evidence type="ECO:0000256" key="3">
    <source>
        <dbReference type="ARBA" id="ARBA00009850"/>
    </source>
</evidence>
<keyword evidence="6 8" id="KW-0378">Hydrolase</keyword>
<comment type="subunit">
    <text evidence="4 8">Homotetramer.</text>
</comment>
<comment type="function">
    <text evidence="2">Catalyzes the hydrolysis of 5-hydroxyisourate (HIU) to 2-oxo-4-hydroxy-4-carboxy-5-ureidoimidazoline (OHCU).</text>
</comment>
<keyword evidence="5 8" id="KW-0659">Purine metabolism</keyword>
<dbReference type="GO" id="GO:0033971">
    <property type="term" value="F:hydroxyisourate hydrolase activity"/>
    <property type="evidence" value="ECO:0007669"/>
    <property type="project" value="UniProtKB-EC"/>
</dbReference>
<dbReference type="InterPro" id="IPR023418">
    <property type="entry name" value="Thyroxine_BS"/>
</dbReference>
<sequence length="136" mass="15866">MKKFTLICTFMFLFLGVGLAQESSYQLSSHILDITQGKPAPNVKISLYKQHTDGKWLMVEEKLTDENDRVKDFLKEDGTEHDGIYKLVYHVKLYFDLLGQETFYPFIEVVFELKGRTHYHVPITLSPYGYSTYRGN</sequence>
<dbReference type="Pfam" id="PF00576">
    <property type="entry name" value="Transthyretin"/>
    <property type="match status" value="1"/>
</dbReference>
<comment type="caution">
    <text evidence="11">The sequence shown here is derived from an EMBL/GenBank/DDBJ whole genome shotgun (WGS) entry which is preliminary data.</text>
</comment>
<evidence type="ECO:0000256" key="1">
    <source>
        <dbReference type="ARBA" id="ARBA00001043"/>
    </source>
</evidence>
<dbReference type="EC" id="3.5.2.17" evidence="8"/>
<dbReference type="SUPFAM" id="SSF49472">
    <property type="entry name" value="Transthyretin (synonym: prealbumin)"/>
    <property type="match status" value="1"/>
</dbReference>
<dbReference type="InterPro" id="IPR000895">
    <property type="entry name" value="Transthyretin/HIU_hydrolase"/>
</dbReference>
<dbReference type="InterPro" id="IPR014306">
    <property type="entry name" value="Hydroxyisourate_hydrolase"/>
</dbReference>
<dbReference type="PROSITE" id="PS00768">
    <property type="entry name" value="TRANSTHYRETIN_1"/>
    <property type="match status" value="1"/>
</dbReference>
<feature type="binding site" evidence="7">
    <location>
        <position position="30"/>
    </location>
    <ligand>
        <name>substrate</name>
    </ligand>
</feature>
<organism evidence="11 12">
    <name type="scientific">Phocaeicola coprocola</name>
    <dbReference type="NCBI Taxonomy" id="310298"/>
    <lineage>
        <taxon>Bacteria</taxon>
        <taxon>Pseudomonadati</taxon>
        <taxon>Bacteroidota</taxon>
        <taxon>Bacteroidia</taxon>
        <taxon>Bacteroidales</taxon>
        <taxon>Bacteroidaceae</taxon>
        <taxon>Phocaeicola</taxon>
    </lineage>
</organism>
<evidence type="ECO:0000259" key="10">
    <source>
        <dbReference type="SMART" id="SM00095"/>
    </source>
</evidence>
<evidence type="ECO:0000256" key="6">
    <source>
        <dbReference type="ARBA" id="ARBA00022801"/>
    </source>
</evidence>
<reference evidence="11 12" key="1">
    <citation type="submission" date="2018-08" db="EMBL/GenBank/DDBJ databases">
        <title>A genome reference for cultivated species of the human gut microbiota.</title>
        <authorList>
            <person name="Zou Y."/>
            <person name="Xue W."/>
            <person name="Luo G."/>
        </authorList>
    </citation>
    <scope>NUCLEOTIDE SEQUENCE [LARGE SCALE GENOMIC DNA]</scope>
    <source>
        <strain evidence="11 12">AF24-2</strain>
    </source>
</reference>
<feature type="binding site" evidence="7">
    <location>
        <position position="69"/>
    </location>
    <ligand>
        <name>substrate</name>
    </ligand>
</feature>
<evidence type="ECO:0000256" key="4">
    <source>
        <dbReference type="ARBA" id="ARBA00011881"/>
    </source>
</evidence>
<dbReference type="EMBL" id="QRUU01000031">
    <property type="protein sequence ID" value="RGR95845.1"/>
    <property type="molecule type" value="Genomic_DNA"/>
</dbReference>
<dbReference type="Proteomes" id="UP000285864">
    <property type="component" value="Unassembled WGS sequence"/>
</dbReference>
<evidence type="ECO:0000256" key="8">
    <source>
        <dbReference type="RuleBase" id="RU361270"/>
    </source>
</evidence>
<dbReference type="PROSITE" id="PS00769">
    <property type="entry name" value="TRANSTHYRETIN_2"/>
    <property type="match status" value="1"/>
</dbReference>
<evidence type="ECO:0000313" key="12">
    <source>
        <dbReference type="Proteomes" id="UP000285864"/>
    </source>
</evidence>
<gene>
    <name evidence="11" type="primary">uraH</name>
    <name evidence="11" type="ORF">DWY20_08250</name>
</gene>
<keyword evidence="12" id="KW-1185">Reference proteome</keyword>
<evidence type="ECO:0000313" key="11">
    <source>
        <dbReference type="EMBL" id="RGR95845.1"/>
    </source>
</evidence>
<comment type="similarity">
    <text evidence="3 8">Belongs to the transthyretin family. 5-hydroxyisourate hydrolase subfamily.</text>
</comment>
<dbReference type="CDD" id="cd05822">
    <property type="entry name" value="TLP_HIUase"/>
    <property type="match status" value="1"/>
</dbReference>
<name>A0A412GLX8_9BACT</name>
<dbReference type="PRINTS" id="PR00189">
    <property type="entry name" value="TRNSTHYRETIN"/>
</dbReference>
<evidence type="ECO:0000256" key="9">
    <source>
        <dbReference type="SAM" id="SignalP"/>
    </source>
</evidence>
<dbReference type="PANTHER" id="PTHR10395">
    <property type="entry name" value="URICASE AND TRANSTHYRETIN-RELATED"/>
    <property type="match status" value="1"/>
</dbReference>